<gene>
    <name evidence="2" type="ORF">DFH08DRAFT_975974</name>
</gene>
<reference evidence="2" key="1">
    <citation type="submission" date="2023-03" db="EMBL/GenBank/DDBJ databases">
        <title>Massive genome expansion in bonnet fungi (Mycena s.s.) driven by repeated elements and novel gene families across ecological guilds.</title>
        <authorList>
            <consortium name="Lawrence Berkeley National Laboratory"/>
            <person name="Harder C.B."/>
            <person name="Miyauchi S."/>
            <person name="Viragh M."/>
            <person name="Kuo A."/>
            <person name="Thoen E."/>
            <person name="Andreopoulos B."/>
            <person name="Lu D."/>
            <person name="Skrede I."/>
            <person name="Drula E."/>
            <person name="Henrissat B."/>
            <person name="Morin E."/>
            <person name="Kohler A."/>
            <person name="Barry K."/>
            <person name="LaButti K."/>
            <person name="Morin E."/>
            <person name="Salamov A."/>
            <person name="Lipzen A."/>
            <person name="Mereny Z."/>
            <person name="Hegedus B."/>
            <person name="Baldrian P."/>
            <person name="Stursova M."/>
            <person name="Weitz H."/>
            <person name="Taylor A."/>
            <person name="Grigoriev I.V."/>
            <person name="Nagy L.G."/>
            <person name="Martin F."/>
            <person name="Kauserud H."/>
        </authorList>
    </citation>
    <scope>NUCLEOTIDE SEQUENCE</scope>
    <source>
        <strain evidence="2">CBHHK002</strain>
    </source>
</reference>
<sequence>MSRHWNGPSPVRPSSFLTSPVELSSLLPDPDPDPEDGALGGSSSPSLGRTNNPRKRPAEEMVQYAEATARQLRLKLESTHSLKEYSQLLAPEQSIWLAGRLLAQNEVLSTLQAPEAVYHMPLTLEGAIDEYVFLVLLDPTASTYVAQGKTGPLHRLTGYLLKLPSSGLTSTIMADKVRLSAISVTGTM</sequence>
<dbReference type="AlphaFoldDB" id="A0AAD6Z469"/>
<accession>A0AAD6Z469</accession>
<name>A0AAD6Z469_9AGAR</name>
<evidence type="ECO:0000313" key="3">
    <source>
        <dbReference type="Proteomes" id="UP001218218"/>
    </source>
</evidence>
<organism evidence="2 3">
    <name type="scientific">Mycena albidolilacea</name>
    <dbReference type="NCBI Taxonomy" id="1033008"/>
    <lineage>
        <taxon>Eukaryota</taxon>
        <taxon>Fungi</taxon>
        <taxon>Dikarya</taxon>
        <taxon>Basidiomycota</taxon>
        <taxon>Agaricomycotina</taxon>
        <taxon>Agaricomycetes</taxon>
        <taxon>Agaricomycetidae</taxon>
        <taxon>Agaricales</taxon>
        <taxon>Marasmiineae</taxon>
        <taxon>Mycenaceae</taxon>
        <taxon>Mycena</taxon>
    </lineage>
</organism>
<evidence type="ECO:0000256" key="1">
    <source>
        <dbReference type="SAM" id="MobiDB-lite"/>
    </source>
</evidence>
<evidence type="ECO:0000313" key="2">
    <source>
        <dbReference type="EMBL" id="KAJ7306732.1"/>
    </source>
</evidence>
<comment type="caution">
    <text evidence="2">The sequence shown here is derived from an EMBL/GenBank/DDBJ whole genome shotgun (WGS) entry which is preliminary data.</text>
</comment>
<dbReference type="EMBL" id="JARIHO010000092">
    <property type="protein sequence ID" value="KAJ7306732.1"/>
    <property type="molecule type" value="Genomic_DNA"/>
</dbReference>
<feature type="region of interest" description="Disordered" evidence="1">
    <location>
        <begin position="1"/>
        <end position="57"/>
    </location>
</feature>
<protein>
    <submittedName>
        <fullName evidence="2">Uncharacterized protein</fullName>
    </submittedName>
</protein>
<keyword evidence="3" id="KW-1185">Reference proteome</keyword>
<dbReference type="Proteomes" id="UP001218218">
    <property type="component" value="Unassembled WGS sequence"/>
</dbReference>
<proteinExistence type="predicted"/>